<evidence type="ECO:0000259" key="6">
    <source>
        <dbReference type="Pfam" id="PF04542"/>
    </source>
</evidence>
<dbReference type="InterPro" id="IPR036388">
    <property type="entry name" value="WH-like_DNA-bd_sf"/>
</dbReference>
<accession>A0A8J7C2E3</accession>
<comment type="caution">
    <text evidence="8">The sequence shown here is derived from an EMBL/GenBank/DDBJ whole genome shotgun (WGS) entry which is preliminary data.</text>
</comment>
<feature type="domain" description="RNA polymerase sigma-70 region 2" evidence="6">
    <location>
        <begin position="27"/>
        <end position="94"/>
    </location>
</feature>
<evidence type="ECO:0000256" key="4">
    <source>
        <dbReference type="ARBA" id="ARBA00023125"/>
    </source>
</evidence>
<protein>
    <submittedName>
        <fullName evidence="8">Sigma-70 family RNA polymerase sigma factor</fullName>
    </submittedName>
</protein>
<dbReference type="Pfam" id="PF04542">
    <property type="entry name" value="Sigma70_r2"/>
    <property type="match status" value="1"/>
</dbReference>
<dbReference type="NCBIfam" id="TIGR02937">
    <property type="entry name" value="sigma70-ECF"/>
    <property type="match status" value="1"/>
</dbReference>
<dbReference type="PANTHER" id="PTHR43133:SF8">
    <property type="entry name" value="RNA POLYMERASE SIGMA FACTOR HI_1459-RELATED"/>
    <property type="match status" value="1"/>
</dbReference>
<comment type="similarity">
    <text evidence="1">Belongs to the sigma-70 factor family. ECF subfamily.</text>
</comment>
<dbReference type="CDD" id="cd06171">
    <property type="entry name" value="Sigma70_r4"/>
    <property type="match status" value="1"/>
</dbReference>
<dbReference type="Gene3D" id="1.10.1740.10">
    <property type="match status" value="1"/>
</dbReference>
<name>A0A8J7C2E3_9BACT</name>
<dbReference type="EMBL" id="JACXWD010000011">
    <property type="protein sequence ID" value="MBD3867516.1"/>
    <property type="molecule type" value="Genomic_DNA"/>
</dbReference>
<evidence type="ECO:0000256" key="3">
    <source>
        <dbReference type="ARBA" id="ARBA00023082"/>
    </source>
</evidence>
<keyword evidence="5" id="KW-0804">Transcription</keyword>
<sequence>MAVELCESDADLIRKAQNGDRAAFGFLVERYMKRAYYSALGLVGSPEDARDLSQDAFARAYRARQTIDPDRPFFAWLYQIVRRLCFNFNRDRRSRRDKLRDASLWLAEEAEARAPAPSPSRVLEKSELCRTVRQAIEELPEREREVLVLKEFEGLRYREIAELVGIPIGTVMSRLYTARKHLAAALSVTMNRNPGEESGR</sequence>
<keyword evidence="2" id="KW-0805">Transcription regulation</keyword>
<dbReference type="GO" id="GO:0006352">
    <property type="term" value="P:DNA-templated transcription initiation"/>
    <property type="evidence" value="ECO:0007669"/>
    <property type="project" value="InterPro"/>
</dbReference>
<dbReference type="GO" id="GO:0003677">
    <property type="term" value="F:DNA binding"/>
    <property type="evidence" value="ECO:0007669"/>
    <property type="project" value="UniProtKB-KW"/>
</dbReference>
<proteinExistence type="inferred from homology"/>
<dbReference type="InterPro" id="IPR007627">
    <property type="entry name" value="RNA_pol_sigma70_r2"/>
</dbReference>
<dbReference type="Pfam" id="PF08281">
    <property type="entry name" value="Sigma70_r4_2"/>
    <property type="match status" value="1"/>
</dbReference>
<dbReference type="AlphaFoldDB" id="A0A8J7C2E3"/>
<dbReference type="InterPro" id="IPR013324">
    <property type="entry name" value="RNA_pol_sigma_r3/r4-like"/>
</dbReference>
<gene>
    <name evidence="8" type="ORF">IFK94_05275</name>
</gene>
<reference evidence="8 9" key="1">
    <citation type="submission" date="2020-08" db="EMBL/GenBank/DDBJ databases">
        <title>Acidobacteriota in marine sediments use diverse sulfur dissimilation pathways.</title>
        <authorList>
            <person name="Wasmund K."/>
        </authorList>
    </citation>
    <scope>NUCLEOTIDE SEQUENCE [LARGE SCALE GENOMIC DNA]</scope>
    <source>
        <strain evidence="8">MAG AM4</strain>
    </source>
</reference>
<evidence type="ECO:0000313" key="8">
    <source>
        <dbReference type="EMBL" id="MBD3867516.1"/>
    </source>
</evidence>
<keyword evidence="3" id="KW-0731">Sigma factor</keyword>
<dbReference type="PANTHER" id="PTHR43133">
    <property type="entry name" value="RNA POLYMERASE ECF-TYPE SIGMA FACTO"/>
    <property type="match status" value="1"/>
</dbReference>
<dbReference type="SUPFAM" id="SSF88946">
    <property type="entry name" value="Sigma2 domain of RNA polymerase sigma factors"/>
    <property type="match status" value="1"/>
</dbReference>
<dbReference type="InterPro" id="IPR039425">
    <property type="entry name" value="RNA_pol_sigma-70-like"/>
</dbReference>
<evidence type="ECO:0000256" key="1">
    <source>
        <dbReference type="ARBA" id="ARBA00010641"/>
    </source>
</evidence>
<organism evidence="8 9">
    <name type="scientific">Candidatus Polarisedimenticola svalbardensis</name>
    <dbReference type="NCBI Taxonomy" id="2886004"/>
    <lineage>
        <taxon>Bacteria</taxon>
        <taxon>Pseudomonadati</taxon>
        <taxon>Acidobacteriota</taxon>
        <taxon>Candidatus Polarisedimenticolia</taxon>
        <taxon>Candidatus Polarisedimenticolales</taxon>
        <taxon>Candidatus Polarisedimenticolaceae</taxon>
        <taxon>Candidatus Polarisedimenticola</taxon>
    </lineage>
</organism>
<dbReference type="GO" id="GO:0016987">
    <property type="term" value="F:sigma factor activity"/>
    <property type="evidence" value="ECO:0007669"/>
    <property type="project" value="UniProtKB-KW"/>
</dbReference>
<feature type="domain" description="RNA polymerase sigma factor 70 region 4 type 2" evidence="7">
    <location>
        <begin position="131"/>
        <end position="182"/>
    </location>
</feature>
<evidence type="ECO:0000259" key="7">
    <source>
        <dbReference type="Pfam" id="PF08281"/>
    </source>
</evidence>
<evidence type="ECO:0000256" key="2">
    <source>
        <dbReference type="ARBA" id="ARBA00023015"/>
    </source>
</evidence>
<dbReference type="Gene3D" id="1.10.10.10">
    <property type="entry name" value="Winged helix-like DNA-binding domain superfamily/Winged helix DNA-binding domain"/>
    <property type="match status" value="1"/>
</dbReference>
<dbReference type="InterPro" id="IPR013325">
    <property type="entry name" value="RNA_pol_sigma_r2"/>
</dbReference>
<dbReference type="Proteomes" id="UP000648239">
    <property type="component" value="Unassembled WGS sequence"/>
</dbReference>
<keyword evidence="4" id="KW-0238">DNA-binding</keyword>
<dbReference type="InterPro" id="IPR014284">
    <property type="entry name" value="RNA_pol_sigma-70_dom"/>
</dbReference>
<evidence type="ECO:0000313" key="9">
    <source>
        <dbReference type="Proteomes" id="UP000648239"/>
    </source>
</evidence>
<dbReference type="InterPro" id="IPR013249">
    <property type="entry name" value="RNA_pol_sigma70_r4_t2"/>
</dbReference>
<evidence type="ECO:0000256" key="5">
    <source>
        <dbReference type="ARBA" id="ARBA00023163"/>
    </source>
</evidence>
<dbReference type="SUPFAM" id="SSF88659">
    <property type="entry name" value="Sigma3 and sigma4 domains of RNA polymerase sigma factors"/>
    <property type="match status" value="1"/>
</dbReference>